<dbReference type="PANTHER" id="PTHR31033:SF18">
    <property type="entry name" value="OS06G0115800 PROTEIN"/>
    <property type="match status" value="1"/>
</dbReference>
<gene>
    <name evidence="2" type="ORF">DTER00134_LOCUS16596</name>
</gene>
<dbReference type="EMBL" id="HBIP01027460">
    <property type="protein sequence ID" value="CAE0501523.1"/>
    <property type="molecule type" value="Transcribed_RNA"/>
</dbReference>
<organism evidence="2">
    <name type="scientific">Dunaliella tertiolecta</name>
    <name type="common">Green alga</name>
    <dbReference type="NCBI Taxonomy" id="3047"/>
    <lineage>
        <taxon>Eukaryota</taxon>
        <taxon>Viridiplantae</taxon>
        <taxon>Chlorophyta</taxon>
        <taxon>core chlorophytes</taxon>
        <taxon>Chlorophyceae</taxon>
        <taxon>CS clade</taxon>
        <taxon>Chlamydomonadales</taxon>
        <taxon>Dunaliellaceae</taxon>
        <taxon>Dunaliella</taxon>
    </lineage>
</organism>
<dbReference type="AlphaFoldDB" id="A0A7S3R3Y8"/>
<evidence type="ECO:0000256" key="1">
    <source>
        <dbReference type="SAM" id="MobiDB-lite"/>
    </source>
</evidence>
<reference evidence="2" key="1">
    <citation type="submission" date="2021-01" db="EMBL/GenBank/DDBJ databases">
        <authorList>
            <person name="Corre E."/>
            <person name="Pelletier E."/>
            <person name="Niang G."/>
            <person name="Scheremetjew M."/>
            <person name="Finn R."/>
            <person name="Kale V."/>
            <person name="Holt S."/>
            <person name="Cochrane G."/>
            <person name="Meng A."/>
            <person name="Brown T."/>
            <person name="Cohen L."/>
        </authorList>
    </citation>
    <scope>NUCLEOTIDE SEQUENCE</scope>
    <source>
        <strain evidence="2">CCMP1320</strain>
    </source>
</reference>
<protein>
    <submittedName>
        <fullName evidence="2">Uncharacterized protein</fullName>
    </submittedName>
</protein>
<feature type="compositionally biased region" description="Low complexity" evidence="1">
    <location>
        <begin position="171"/>
        <end position="185"/>
    </location>
</feature>
<feature type="region of interest" description="Disordered" evidence="1">
    <location>
        <begin position="105"/>
        <end position="124"/>
    </location>
</feature>
<dbReference type="PANTHER" id="PTHR31033">
    <property type="entry name" value="PROTEIN, PUTATIVE-RELATED"/>
    <property type="match status" value="1"/>
</dbReference>
<evidence type="ECO:0000313" key="2">
    <source>
        <dbReference type="EMBL" id="CAE0501523.1"/>
    </source>
</evidence>
<name>A0A7S3R3Y8_DUNTE</name>
<sequence length="486" mass="50502">MDQILSHAISKCPFLGELARRNGDDYAKCIAINPTVPVDTGSSINSCTRRPVLEDYDSYETTFKAFHGPSGVCPLRTSAPPAACPKTGAVLSGGVPQLPQRREFQGGARQQLPHPSNDLPCSQGHHPLAAAPFATLSLSFGRNLPDFGKMLAKAMKQQPQAKPRNTRKPPGSNSSGSSARSGNRGKPSSRAKGPGSRGTIQQKGSSSGSPTGGGGQCPLRKYLGPVAPMIFNAKGGLQCPAPIIKARAMLASTEPVRLLRPQGLPAKLAAVGTTSMTVNVPCGMWREHCEKFSGHWFLAVHASIPFIAMLRKAVIMPKYAILFSIATAIAGQTIGSRMERRRIAPLKPTSFTLSSPIPTPSLVPSPAHTNGGVGISNRSGSIESSIKCRSGEGVRGRCCNSAQLAALEYFSTVTHGEHGEGGNMDGGVAREIGGQPPLTFTQAAGAAAGRQRAGLSGSRCGKASMMVSSQASAGLAAAPPALTIVS</sequence>
<accession>A0A7S3R3Y8</accession>
<proteinExistence type="predicted"/>
<feature type="region of interest" description="Disordered" evidence="1">
    <location>
        <begin position="154"/>
        <end position="216"/>
    </location>
</feature>